<dbReference type="AlphaFoldDB" id="A0A1G2DK47"/>
<reference evidence="2 3" key="1">
    <citation type="journal article" date="2016" name="Nat. Commun.">
        <title>Thousands of microbial genomes shed light on interconnected biogeochemical processes in an aquifer system.</title>
        <authorList>
            <person name="Anantharaman K."/>
            <person name="Brown C.T."/>
            <person name="Hug L.A."/>
            <person name="Sharon I."/>
            <person name="Castelle C.J."/>
            <person name="Probst A.J."/>
            <person name="Thomas B.C."/>
            <person name="Singh A."/>
            <person name="Wilkins M.J."/>
            <person name="Karaoz U."/>
            <person name="Brodie E.L."/>
            <person name="Williams K.H."/>
            <person name="Hubbard S.S."/>
            <person name="Banfield J.F."/>
        </authorList>
    </citation>
    <scope>NUCLEOTIDE SEQUENCE [LARGE SCALE GENOMIC DNA]</scope>
</reference>
<feature type="transmembrane region" description="Helical" evidence="1">
    <location>
        <begin position="6"/>
        <end position="25"/>
    </location>
</feature>
<protein>
    <submittedName>
        <fullName evidence="2">Uncharacterized protein</fullName>
    </submittedName>
</protein>
<keyword evidence="1" id="KW-0812">Transmembrane</keyword>
<evidence type="ECO:0000313" key="3">
    <source>
        <dbReference type="Proteomes" id="UP000178636"/>
    </source>
</evidence>
<keyword evidence="1" id="KW-1133">Transmembrane helix</keyword>
<comment type="caution">
    <text evidence="2">The sequence shown here is derived from an EMBL/GenBank/DDBJ whole genome shotgun (WGS) entry which is preliminary data.</text>
</comment>
<feature type="transmembrane region" description="Helical" evidence="1">
    <location>
        <begin position="59"/>
        <end position="78"/>
    </location>
</feature>
<evidence type="ECO:0000256" key="1">
    <source>
        <dbReference type="SAM" id="Phobius"/>
    </source>
</evidence>
<evidence type="ECO:0000313" key="2">
    <source>
        <dbReference type="EMBL" id="OGZ13188.1"/>
    </source>
</evidence>
<dbReference type="STRING" id="1798664.A3C93_00865"/>
<proteinExistence type="predicted"/>
<name>A0A1G2DK47_9BACT</name>
<gene>
    <name evidence="2" type="ORF">A3C93_00865</name>
</gene>
<dbReference type="Proteomes" id="UP000178636">
    <property type="component" value="Unassembled WGS sequence"/>
</dbReference>
<accession>A0A1G2DK47</accession>
<dbReference type="EMBL" id="MHLO01000007">
    <property type="protein sequence ID" value="OGZ13188.1"/>
    <property type="molecule type" value="Genomic_DNA"/>
</dbReference>
<keyword evidence="1" id="KW-0472">Membrane</keyword>
<organism evidence="2 3">
    <name type="scientific">Candidatus Lloydbacteria bacterium RIFCSPHIGHO2_02_FULL_54_17</name>
    <dbReference type="NCBI Taxonomy" id="1798664"/>
    <lineage>
        <taxon>Bacteria</taxon>
        <taxon>Candidatus Lloydiibacteriota</taxon>
    </lineage>
</organism>
<sequence>MESIISSLSMLIITLTVLVIGYLLIARPDIPLRWQTWSQKTIMGATYIPGPRTHTIMRVVGVIFVIFMLFVSAAIFFGTGEGPVTQDSENIVPDSNWQEALYRDDCRVLNGTWENEACTIPMEEQIRVKEAELTCLKEGGAWGRTGVSIREECNLPTKDGGEVCTDYSECEGTCVGEAGATSGKCTGWTITKGCYAVVRNGKADERALCTD</sequence>